<reference evidence="1 2" key="1">
    <citation type="journal article" date="2014" name="BMC Genomics">
        <title>Comparative genome sequencing reveals chemotype-specific gene clusters in the toxigenic black mold Stachybotrys.</title>
        <authorList>
            <person name="Semeiks J."/>
            <person name="Borek D."/>
            <person name="Otwinowski Z."/>
            <person name="Grishin N.V."/>
        </authorList>
    </citation>
    <scope>NUCLEOTIDE SEQUENCE [LARGE SCALE GENOMIC DNA]</scope>
    <source>
        <strain evidence="1 2">IBT 40285</strain>
    </source>
</reference>
<gene>
    <name evidence="1" type="ORF">S40285_09446</name>
</gene>
<proteinExistence type="predicted"/>
<dbReference type="SUPFAM" id="SSF53474">
    <property type="entry name" value="alpha/beta-Hydrolases"/>
    <property type="match status" value="1"/>
</dbReference>
<dbReference type="EMBL" id="KL659180">
    <property type="protein sequence ID" value="KFA70576.1"/>
    <property type="molecule type" value="Genomic_DNA"/>
</dbReference>
<dbReference type="OrthoDB" id="6846267at2759"/>
<evidence type="ECO:0000313" key="2">
    <source>
        <dbReference type="Proteomes" id="UP000028524"/>
    </source>
</evidence>
<dbReference type="STRING" id="1283841.A0A084R2Z1"/>
<keyword evidence="2" id="KW-1185">Reference proteome</keyword>
<dbReference type="InterPro" id="IPR029058">
    <property type="entry name" value="AB_hydrolase_fold"/>
</dbReference>
<name>A0A084R2Z1_STAC4</name>
<dbReference type="Proteomes" id="UP000028524">
    <property type="component" value="Unassembled WGS sequence"/>
</dbReference>
<dbReference type="HOGENOM" id="CLU_1099109_0_0_1"/>
<organism evidence="1 2">
    <name type="scientific">Stachybotrys chlorohalonatus (strain IBT 40285)</name>
    <dbReference type="NCBI Taxonomy" id="1283841"/>
    <lineage>
        <taxon>Eukaryota</taxon>
        <taxon>Fungi</taxon>
        <taxon>Dikarya</taxon>
        <taxon>Ascomycota</taxon>
        <taxon>Pezizomycotina</taxon>
        <taxon>Sordariomycetes</taxon>
        <taxon>Hypocreomycetidae</taxon>
        <taxon>Hypocreales</taxon>
        <taxon>Stachybotryaceae</taxon>
        <taxon>Stachybotrys</taxon>
    </lineage>
</organism>
<accession>A0A084R2Z1</accession>
<dbReference type="Gene3D" id="3.40.50.1820">
    <property type="entry name" value="alpha/beta hydrolase"/>
    <property type="match status" value="1"/>
</dbReference>
<dbReference type="InParanoid" id="A0A084R2Z1"/>
<evidence type="ECO:0000313" key="1">
    <source>
        <dbReference type="EMBL" id="KFA70576.1"/>
    </source>
</evidence>
<dbReference type="AlphaFoldDB" id="A0A084R2Z1"/>
<sequence length="253" mass="29080">MLACLRSTELAKVRDEGVAIFDRYNPIMNWPWQPVKNAPLFENPRSQSGYEGTFFQILETRGEFLDFLRMSTPCLNDDDLRNLEELYPDPATDPESPYIDTFNSTQYNRLAAAWGDFAYRCPIQETSYRVATAGQPTHKLRWNTDNRSPTLQGIPHGIDSSYVWNECDTEYPEMGGAYHAYISSFVLTGNPHTYTLDGAPKWPLCKPLGYRLELSALEQLVVDSHGPSIEQDEIRRGQCLFWRDPERALRLNK</sequence>
<protein>
    <submittedName>
        <fullName evidence="1">Uncharacterized protein</fullName>
    </submittedName>
</protein>